<dbReference type="Gene3D" id="2.40.30.100">
    <property type="entry name" value="AF2212/PG0164-like"/>
    <property type="match status" value="1"/>
</dbReference>
<evidence type="ECO:0008006" key="3">
    <source>
        <dbReference type="Google" id="ProtNLM"/>
    </source>
</evidence>
<dbReference type="Proteomes" id="UP001179181">
    <property type="component" value="Unassembled WGS sequence"/>
</dbReference>
<accession>A0ABX0UVH8</accession>
<sequence length="167" mass="19374">MKKVVGKPLVDKKYQLEKIQAKGGWTYVVIAEIPLDKKGPFGQVKVKGKIDDFEISNYHLMPMGNGHLFLPVRAEIRKKIRKQAGDWVHIILFVDNSLLEIPQELIDCLQDEPVAYQNFMKLQEGAKKEFRDWVYAARREETKVERIAKMIDLLLKGQRLTNTKPIK</sequence>
<comment type="caution">
    <text evidence="1">The sequence shown here is derived from an EMBL/GenBank/DDBJ whole genome shotgun (WGS) entry which is preliminary data.</text>
</comment>
<evidence type="ECO:0000313" key="1">
    <source>
        <dbReference type="EMBL" id="NIJ54936.1"/>
    </source>
</evidence>
<dbReference type="RefSeq" id="WP_208408372.1">
    <property type="nucleotide sequence ID" value="NZ_JAASQJ010000004.1"/>
</dbReference>
<dbReference type="SUPFAM" id="SSF141694">
    <property type="entry name" value="AF2212/PG0164-like"/>
    <property type="match status" value="1"/>
</dbReference>
<protein>
    <recommendedName>
        <fullName evidence="3">DUF1905 domain-containing protein</fullName>
    </recommendedName>
</protein>
<name>A0ABX0UVH8_9BACT</name>
<dbReference type="EMBL" id="JAASQJ010000004">
    <property type="protein sequence ID" value="NIJ54936.1"/>
    <property type="molecule type" value="Genomic_DNA"/>
</dbReference>
<organism evidence="1 2">
    <name type="scientific">Dyadobacter arcticus</name>
    <dbReference type="NCBI Taxonomy" id="1078754"/>
    <lineage>
        <taxon>Bacteria</taxon>
        <taxon>Pseudomonadati</taxon>
        <taxon>Bacteroidota</taxon>
        <taxon>Cytophagia</taxon>
        <taxon>Cytophagales</taxon>
        <taxon>Spirosomataceae</taxon>
        <taxon>Dyadobacter</taxon>
    </lineage>
</organism>
<proteinExistence type="predicted"/>
<keyword evidence="2" id="KW-1185">Reference proteome</keyword>
<dbReference type="InterPro" id="IPR037079">
    <property type="entry name" value="AF2212/PG0164-like_sf"/>
</dbReference>
<dbReference type="Pfam" id="PF08922">
    <property type="entry name" value="DUF1905"/>
    <property type="match status" value="1"/>
</dbReference>
<reference evidence="1 2" key="1">
    <citation type="submission" date="2020-03" db="EMBL/GenBank/DDBJ databases">
        <title>Genomic Encyclopedia of Type Strains, Phase IV (KMG-IV): sequencing the most valuable type-strain genomes for metagenomic binning, comparative biology and taxonomic classification.</title>
        <authorList>
            <person name="Goeker M."/>
        </authorList>
    </citation>
    <scope>NUCLEOTIDE SEQUENCE [LARGE SCALE GENOMIC DNA]</scope>
    <source>
        <strain evidence="1 2">DSM 102865</strain>
    </source>
</reference>
<dbReference type="Pfam" id="PF13376">
    <property type="entry name" value="OmdA"/>
    <property type="match status" value="1"/>
</dbReference>
<evidence type="ECO:0000313" key="2">
    <source>
        <dbReference type="Proteomes" id="UP001179181"/>
    </source>
</evidence>
<gene>
    <name evidence="1" type="ORF">FHS68_004123</name>
</gene>
<dbReference type="InterPro" id="IPR015018">
    <property type="entry name" value="DUF1905"/>
</dbReference>